<keyword evidence="2" id="KW-1185">Reference proteome</keyword>
<protein>
    <submittedName>
        <fullName evidence="1">Uncharacterized protein</fullName>
    </submittedName>
</protein>
<gene>
    <name evidence="1" type="ORF">BJ554DRAFT_8468</name>
</gene>
<accession>A0A8H8DIK3</accession>
<dbReference type="EMBL" id="JAEFCI010006585">
    <property type="protein sequence ID" value="KAG5459591.1"/>
    <property type="molecule type" value="Genomic_DNA"/>
</dbReference>
<dbReference type="Proteomes" id="UP000673691">
    <property type="component" value="Unassembled WGS sequence"/>
</dbReference>
<comment type="caution">
    <text evidence="1">The sequence shown here is derived from an EMBL/GenBank/DDBJ whole genome shotgun (WGS) entry which is preliminary data.</text>
</comment>
<proteinExistence type="predicted"/>
<dbReference type="AlphaFoldDB" id="A0A8H8DIK3"/>
<name>A0A8H8DIK3_9FUNG</name>
<evidence type="ECO:0000313" key="1">
    <source>
        <dbReference type="EMBL" id="KAG5459591.1"/>
    </source>
</evidence>
<evidence type="ECO:0000313" key="2">
    <source>
        <dbReference type="Proteomes" id="UP000673691"/>
    </source>
</evidence>
<reference evidence="1 2" key="1">
    <citation type="journal article" name="Sci. Rep.">
        <title>Genome-scale phylogenetic analyses confirm Olpidium as the closest living zoosporic fungus to the non-flagellated, terrestrial fungi.</title>
        <authorList>
            <person name="Chang Y."/>
            <person name="Rochon D."/>
            <person name="Sekimoto S."/>
            <person name="Wang Y."/>
            <person name="Chovatia M."/>
            <person name="Sandor L."/>
            <person name="Salamov A."/>
            <person name="Grigoriev I.V."/>
            <person name="Stajich J.E."/>
            <person name="Spatafora J.W."/>
        </authorList>
    </citation>
    <scope>NUCLEOTIDE SEQUENCE [LARGE SCALE GENOMIC DNA]</scope>
    <source>
        <strain evidence="1">S191</strain>
    </source>
</reference>
<organism evidence="1 2">
    <name type="scientific">Olpidium bornovanus</name>
    <dbReference type="NCBI Taxonomy" id="278681"/>
    <lineage>
        <taxon>Eukaryota</taxon>
        <taxon>Fungi</taxon>
        <taxon>Fungi incertae sedis</taxon>
        <taxon>Olpidiomycota</taxon>
        <taxon>Olpidiomycotina</taxon>
        <taxon>Olpidiomycetes</taxon>
        <taxon>Olpidiales</taxon>
        <taxon>Olpidiaceae</taxon>
        <taxon>Olpidium</taxon>
    </lineage>
</organism>
<sequence>MRMVWATRPCTPAGLRSRSRGGTPAPVGNRLCPLLVQGTTRQIGAVVAPRDAFVGVARAAVLRGELPCDDIVGPHLELHQARRPVQNRPAVLIL</sequence>